<dbReference type="RefSeq" id="WP_353574418.1">
    <property type="nucleotide sequence ID" value="NZ_JBETME010000008.1"/>
</dbReference>
<keyword evidence="4" id="KW-0560">Oxidoreductase</keyword>
<reference evidence="6 7" key="1">
    <citation type="submission" date="2024-06" db="EMBL/GenBank/DDBJ databases">
        <title>Genome sequencing of Agrobacterium spp. from tobacco in Serbia.</title>
        <authorList>
            <person name="Ilicic R.J."/>
            <person name="Studholme D.J."/>
            <person name="Jelusic A."/>
            <person name="Barac G."/>
            <person name="Bagi F."/>
            <person name="Popovic Milovanovic T."/>
        </authorList>
    </citation>
    <scope>NUCLEOTIDE SEQUENCE [LARGE SCALE GENOMIC DNA]</scope>
    <source>
        <strain evidence="6 7">DA1</strain>
    </source>
</reference>
<dbReference type="InterPro" id="IPR050315">
    <property type="entry name" value="FAD-oxidoreductase_2"/>
</dbReference>
<dbReference type="Gene3D" id="3.50.50.60">
    <property type="entry name" value="FAD/NAD(P)-binding domain"/>
    <property type="match status" value="2"/>
</dbReference>
<dbReference type="InterPro" id="IPR027477">
    <property type="entry name" value="Succ_DH/fumarate_Rdtase_cat_sf"/>
</dbReference>
<dbReference type="Proteomes" id="UP001438189">
    <property type="component" value="Unassembled WGS sequence"/>
</dbReference>
<proteinExistence type="predicted"/>
<name>A0ABD5LMS6_AGRRD</name>
<dbReference type="InterPro" id="IPR036188">
    <property type="entry name" value="FAD/NAD-bd_sf"/>
</dbReference>
<dbReference type="SUPFAM" id="SSF51905">
    <property type="entry name" value="FAD/NAD(P)-binding domain"/>
    <property type="match status" value="1"/>
</dbReference>
<accession>A0ABD5LMS6</accession>
<dbReference type="InterPro" id="IPR003953">
    <property type="entry name" value="FAD-dep_OxRdtase_2_FAD-bd"/>
</dbReference>
<evidence type="ECO:0000256" key="2">
    <source>
        <dbReference type="ARBA" id="ARBA00022630"/>
    </source>
</evidence>
<evidence type="ECO:0000256" key="4">
    <source>
        <dbReference type="ARBA" id="ARBA00023002"/>
    </source>
</evidence>
<protein>
    <submittedName>
        <fullName evidence="6">FAD-dependent oxidoreductase</fullName>
    </submittedName>
</protein>
<sequence>MANEQYDLVVVGAGVAGMAAAIVAHNKGLRVVIVEKTAYVGGTTSFSGGVSWVPNSRQNRELGVEDSVERATQYLDSILGNLPEREARIEYLKRAPEAVAFLESVSHLKFFVRPSNSPDYFPDVPGAEKRGRAITPVNYDGRLLGEKFRDIRPPLPELCLFGTAMLDGPDLYHLLNARSSLRSAWHSLALVLRHARDRIFYRSYGRGTRLTGGNAVIGRLYKSIMEREIPVLLNSPLVGLVKDRDRVRGVAVQTESGRREIRAGCGVVLATGGFPWGAKLRKDNAGDVPVGYSATSRDSTGDGISIAVENGAEFLTSNSNPAFWTPVSIGERRDGSLAHFPHLMADRSKPGLIAVNGDGKRFYNESENYHDLVCAMIGKSKGKSRPPFHLICDHVFIKKYVFGMVAPLASARRRHIRSGYLIKARSIDELASKVGVDTAALRSTLERYNRDAAVGTDTEFGKGSSAYNRYLGDPSHKPNPCLAPIETAPFYAIRVYPGDIGTAYGLSVDLQSRVLDGSSRPIDGLYACGNDRNSIMGGLYPSGGITVGPALTFAYLAALDAANTKSAHVGRPQSIAS</sequence>
<feature type="domain" description="FAD-dependent oxidoreductase 2 FAD-binding" evidence="5">
    <location>
        <begin position="7"/>
        <end position="547"/>
    </location>
</feature>
<comment type="cofactor">
    <cofactor evidence="1">
        <name>FAD</name>
        <dbReference type="ChEBI" id="CHEBI:57692"/>
    </cofactor>
</comment>
<organism evidence="6 7">
    <name type="scientific">Agrobacterium radiobacter</name>
    <dbReference type="NCBI Taxonomy" id="362"/>
    <lineage>
        <taxon>Bacteria</taxon>
        <taxon>Pseudomonadati</taxon>
        <taxon>Pseudomonadota</taxon>
        <taxon>Alphaproteobacteria</taxon>
        <taxon>Hyphomicrobiales</taxon>
        <taxon>Rhizobiaceae</taxon>
        <taxon>Rhizobium/Agrobacterium group</taxon>
        <taxon>Agrobacterium</taxon>
        <taxon>Agrobacterium tumefaciens complex</taxon>
    </lineage>
</organism>
<evidence type="ECO:0000256" key="1">
    <source>
        <dbReference type="ARBA" id="ARBA00001974"/>
    </source>
</evidence>
<dbReference type="PANTHER" id="PTHR43400:SF10">
    <property type="entry name" value="3-OXOSTEROID 1-DEHYDROGENASE"/>
    <property type="match status" value="1"/>
</dbReference>
<dbReference type="EMBL" id="JBETME010000008">
    <property type="protein sequence ID" value="MES4992463.1"/>
    <property type="molecule type" value="Genomic_DNA"/>
</dbReference>
<evidence type="ECO:0000313" key="7">
    <source>
        <dbReference type="Proteomes" id="UP001438189"/>
    </source>
</evidence>
<dbReference type="GO" id="GO:0008202">
    <property type="term" value="P:steroid metabolic process"/>
    <property type="evidence" value="ECO:0007669"/>
    <property type="project" value="UniProtKB-ARBA"/>
</dbReference>
<comment type="caution">
    <text evidence="6">The sequence shown here is derived from an EMBL/GenBank/DDBJ whole genome shotgun (WGS) entry which is preliminary data.</text>
</comment>
<dbReference type="SUPFAM" id="SSF56425">
    <property type="entry name" value="Succinate dehydrogenase/fumarate reductase flavoprotein, catalytic domain"/>
    <property type="match status" value="1"/>
</dbReference>
<evidence type="ECO:0000259" key="5">
    <source>
        <dbReference type="Pfam" id="PF00890"/>
    </source>
</evidence>
<keyword evidence="3" id="KW-0274">FAD</keyword>
<dbReference type="GO" id="GO:0016491">
    <property type="term" value="F:oxidoreductase activity"/>
    <property type="evidence" value="ECO:0007669"/>
    <property type="project" value="UniProtKB-KW"/>
</dbReference>
<evidence type="ECO:0000313" key="6">
    <source>
        <dbReference type="EMBL" id="MES4992463.1"/>
    </source>
</evidence>
<keyword evidence="2" id="KW-0285">Flavoprotein</keyword>
<gene>
    <name evidence="6" type="ORF">ABVB70_19195</name>
</gene>
<dbReference type="AlphaFoldDB" id="A0ABD5LMS6"/>
<dbReference type="Pfam" id="PF00890">
    <property type="entry name" value="FAD_binding_2"/>
    <property type="match status" value="1"/>
</dbReference>
<dbReference type="PANTHER" id="PTHR43400">
    <property type="entry name" value="FUMARATE REDUCTASE"/>
    <property type="match status" value="1"/>
</dbReference>
<evidence type="ECO:0000256" key="3">
    <source>
        <dbReference type="ARBA" id="ARBA00022827"/>
    </source>
</evidence>